<dbReference type="CDD" id="cd00165">
    <property type="entry name" value="S4"/>
    <property type="match status" value="1"/>
</dbReference>
<dbReference type="STRING" id="105559.Nwat_0738"/>
<evidence type="ECO:0000259" key="6">
    <source>
        <dbReference type="SMART" id="SM00363"/>
    </source>
</evidence>
<dbReference type="KEGG" id="nwa:Nwat_0738"/>
<accession>D8KBT2</accession>
<keyword evidence="3 4" id="KW-0238">DNA-binding</keyword>
<dbReference type="SUPFAM" id="SSF55174">
    <property type="entry name" value="Alpha-L RNA-binding motif"/>
    <property type="match status" value="1"/>
</dbReference>
<gene>
    <name evidence="7" type="ordered locus">Nwat_0738</name>
</gene>
<dbReference type="EMBL" id="CP002086">
    <property type="protein sequence ID" value="ADJ27693.1"/>
    <property type="molecule type" value="Genomic_DNA"/>
</dbReference>
<dbReference type="RefSeq" id="WP_013219798.1">
    <property type="nucleotide sequence ID" value="NC_014315.1"/>
</dbReference>
<evidence type="ECO:0000256" key="2">
    <source>
        <dbReference type="ARBA" id="ARBA00022884"/>
    </source>
</evidence>
<proteinExistence type="inferred from homology"/>
<dbReference type="GO" id="GO:0003677">
    <property type="term" value="F:DNA binding"/>
    <property type="evidence" value="ECO:0007669"/>
    <property type="project" value="UniProtKB-KW"/>
</dbReference>
<evidence type="ECO:0000313" key="7">
    <source>
        <dbReference type="EMBL" id="ADJ27693.1"/>
    </source>
</evidence>
<dbReference type="GO" id="GO:0003727">
    <property type="term" value="F:single-stranded RNA binding"/>
    <property type="evidence" value="ECO:0007669"/>
    <property type="project" value="InterPro"/>
</dbReference>
<dbReference type="PIRSF" id="PIRSF016821">
    <property type="entry name" value="HSP15"/>
    <property type="match status" value="1"/>
</dbReference>
<dbReference type="PROSITE" id="PS50889">
    <property type="entry name" value="S4"/>
    <property type="match status" value="1"/>
</dbReference>
<dbReference type="GO" id="GO:0034605">
    <property type="term" value="P:cellular response to heat"/>
    <property type="evidence" value="ECO:0007669"/>
    <property type="project" value="InterPro"/>
</dbReference>
<organism evidence="7 8">
    <name type="scientific">Nitrosococcus watsoni (strain C-113)</name>
    <dbReference type="NCBI Taxonomy" id="105559"/>
    <lineage>
        <taxon>Bacteria</taxon>
        <taxon>Pseudomonadati</taxon>
        <taxon>Pseudomonadota</taxon>
        <taxon>Gammaproteobacteria</taxon>
        <taxon>Chromatiales</taxon>
        <taxon>Chromatiaceae</taxon>
        <taxon>Nitrosococcus</taxon>
    </lineage>
</organism>
<comment type="similarity">
    <text evidence="1 4">Belongs to the HSP15 family.</text>
</comment>
<dbReference type="InterPro" id="IPR025708">
    <property type="entry name" value="HSP15"/>
</dbReference>
<dbReference type="AlphaFoldDB" id="D8KBT2"/>
<feature type="region of interest" description="Disordered" evidence="5">
    <location>
        <begin position="99"/>
        <end position="132"/>
    </location>
</feature>
<dbReference type="Gene3D" id="3.10.290.10">
    <property type="entry name" value="RNA-binding S4 domain"/>
    <property type="match status" value="1"/>
</dbReference>
<dbReference type="Proteomes" id="UP000000393">
    <property type="component" value="Chromosome"/>
</dbReference>
<protein>
    <recommendedName>
        <fullName evidence="4">Heat shock protein 15</fullName>
    </recommendedName>
</protein>
<dbReference type="HOGENOM" id="CLU_101003_2_1_6"/>
<dbReference type="GO" id="GO:0043023">
    <property type="term" value="F:ribosomal large subunit binding"/>
    <property type="evidence" value="ECO:0007669"/>
    <property type="project" value="InterPro"/>
</dbReference>
<dbReference type="InterPro" id="IPR002942">
    <property type="entry name" value="S4_RNA-bd"/>
</dbReference>
<evidence type="ECO:0000256" key="3">
    <source>
        <dbReference type="ARBA" id="ARBA00023125"/>
    </source>
</evidence>
<evidence type="ECO:0000313" key="8">
    <source>
        <dbReference type="Proteomes" id="UP000000393"/>
    </source>
</evidence>
<evidence type="ECO:0000256" key="5">
    <source>
        <dbReference type="SAM" id="MobiDB-lite"/>
    </source>
</evidence>
<evidence type="ECO:0000256" key="1">
    <source>
        <dbReference type="ARBA" id="ARBA00008396"/>
    </source>
</evidence>
<dbReference type="eggNOG" id="COG1188">
    <property type="taxonomic scope" value="Bacteria"/>
</dbReference>
<keyword evidence="8" id="KW-1185">Reference proteome</keyword>
<dbReference type="Pfam" id="PF01479">
    <property type="entry name" value="S4"/>
    <property type="match status" value="1"/>
</dbReference>
<dbReference type="OrthoDB" id="9797176at2"/>
<feature type="domain" description="RNA-binding S4" evidence="6">
    <location>
        <begin position="8"/>
        <end position="71"/>
    </location>
</feature>
<name>D8KBT2_NITWC</name>
<sequence>MTSEVEKIRLDKWLWAARFFKTRSLAVEAINGGKVHLNGRRVKAGQRVAVGDSLIIRRGHFEYEVTIDKLSKQRRPATEASLLYQESEASEAKRQALATQLREAREYQEPTAQGRPSKRDRRQIIRFTRKNQ</sequence>
<reference evidence="7 8" key="1">
    <citation type="submission" date="2010-06" db="EMBL/GenBank/DDBJ databases">
        <title>Complete sequence of chromosome of Nitrosococcus watsoni C-113.</title>
        <authorList>
            <consortium name="US DOE Joint Genome Institute"/>
            <person name="Lucas S."/>
            <person name="Copeland A."/>
            <person name="Lapidus A."/>
            <person name="Cheng J.-F."/>
            <person name="Bruce D."/>
            <person name="Goodwin L."/>
            <person name="Pitluck S."/>
            <person name="Malfatti S.A."/>
            <person name="Chain P.S.G."/>
            <person name="Land M."/>
            <person name="Hauser L."/>
            <person name="Kyrpides N."/>
            <person name="Ivanova N."/>
            <person name="Cambell M.A."/>
            <person name="Heidelberg J.F."/>
            <person name="Klotz M.G."/>
            <person name="Woyke T."/>
        </authorList>
    </citation>
    <scope>NUCLEOTIDE SEQUENCE [LARGE SCALE GENOMIC DNA]</scope>
    <source>
        <strain evidence="7 8">C-113</strain>
    </source>
</reference>
<evidence type="ECO:0000256" key="4">
    <source>
        <dbReference type="PIRNR" id="PIRNR016821"/>
    </source>
</evidence>
<dbReference type="InterPro" id="IPR036986">
    <property type="entry name" value="S4_RNA-bd_sf"/>
</dbReference>
<dbReference type="SMART" id="SM00363">
    <property type="entry name" value="S4"/>
    <property type="match status" value="1"/>
</dbReference>
<keyword evidence="2 4" id="KW-0694">RNA-binding</keyword>